<feature type="transmembrane region" description="Helical" evidence="10">
    <location>
        <begin position="200"/>
        <end position="222"/>
    </location>
</feature>
<keyword evidence="13" id="KW-1185">Reference proteome</keyword>
<accession>A0A1S4N1H7</accession>
<dbReference type="GO" id="GO:0009922">
    <property type="term" value="F:fatty acid elongase activity"/>
    <property type="evidence" value="ECO:0007669"/>
    <property type="project" value="UniProtKB-EC"/>
</dbReference>
<feature type="transmembrane region" description="Helical" evidence="10">
    <location>
        <begin position="37"/>
        <end position="55"/>
    </location>
</feature>
<dbReference type="PANTHER" id="PTHR11157">
    <property type="entry name" value="FATTY ACID ACYL TRANSFERASE-RELATED"/>
    <property type="match status" value="1"/>
</dbReference>
<keyword evidence="3 10" id="KW-0808">Transferase</keyword>
<keyword evidence="7 10" id="KW-0443">Lipid metabolism</keyword>
<dbReference type="GO" id="GO:0005789">
    <property type="term" value="C:endoplasmic reticulum membrane"/>
    <property type="evidence" value="ECO:0007669"/>
    <property type="project" value="TreeGrafter"/>
</dbReference>
<feature type="transmembrane region" description="Helical" evidence="10">
    <location>
        <begin position="249"/>
        <end position="268"/>
    </location>
</feature>
<comment type="similarity">
    <text evidence="10">Belongs to the ELO family.</text>
</comment>
<proteinExistence type="inferred from homology"/>
<evidence type="ECO:0000256" key="2">
    <source>
        <dbReference type="ARBA" id="ARBA00022516"/>
    </source>
</evidence>
<dbReference type="Pfam" id="PF01151">
    <property type="entry name" value="ELO"/>
    <property type="match status" value="1"/>
</dbReference>
<dbReference type="InterPro" id="IPR030457">
    <property type="entry name" value="ELO_CS"/>
</dbReference>
<dbReference type="VEuPathDB" id="VectorBase:PHUM601890"/>
<evidence type="ECO:0000256" key="3">
    <source>
        <dbReference type="ARBA" id="ARBA00022679"/>
    </source>
</evidence>
<keyword evidence="4 10" id="KW-0812">Transmembrane</keyword>
<dbReference type="EnsemblMetazoa" id="PHUM601890-RA">
    <property type="protein sequence ID" value="PHUM601890-PA"/>
    <property type="gene ID" value="PHUM601890"/>
</dbReference>
<evidence type="ECO:0000256" key="11">
    <source>
        <dbReference type="SAM" id="MobiDB-lite"/>
    </source>
</evidence>
<evidence type="ECO:0000256" key="1">
    <source>
        <dbReference type="ARBA" id="ARBA00004141"/>
    </source>
</evidence>
<dbReference type="GO" id="GO:0042761">
    <property type="term" value="P:very long-chain fatty acid biosynthetic process"/>
    <property type="evidence" value="ECO:0007669"/>
    <property type="project" value="TreeGrafter"/>
</dbReference>
<feature type="compositionally biased region" description="Polar residues" evidence="11">
    <location>
        <begin position="294"/>
        <end position="304"/>
    </location>
</feature>
<dbReference type="EMBL" id="AAZO01007337">
    <property type="status" value="NOT_ANNOTATED_CDS"/>
    <property type="molecule type" value="Genomic_DNA"/>
</dbReference>
<feature type="region of interest" description="Disordered" evidence="11">
    <location>
        <begin position="283"/>
        <end position="311"/>
    </location>
</feature>
<dbReference type="GO" id="GO:0034626">
    <property type="term" value="P:fatty acid elongation, polyunsaturated fatty acid"/>
    <property type="evidence" value="ECO:0007669"/>
    <property type="project" value="TreeGrafter"/>
</dbReference>
<dbReference type="GO" id="GO:0034625">
    <property type="term" value="P:fatty acid elongation, monounsaturated fatty acid"/>
    <property type="evidence" value="ECO:0007669"/>
    <property type="project" value="TreeGrafter"/>
</dbReference>
<dbReference type="FunCoup" id="A0A1S4N1H7">
    <property type="interactions" value="486"/>
</dbReference>
<evidence type="ECO:0000313" key="13">
    <source>
        <dbReference type="Proteomes" id="UP000009046"/>
    </source>
</evidence>
<evidence type="ECO:0000256" key="10">
    <source>
        <dbReference type="RuleBase" id="RU361115"/>
    </source>
</evidence>
<evidence type="ECO:0000313" key="12">
    <source>
        <dbReference type="EnsemblMetazoa" id="PHUM601890-PA"/>
    </source>
</evidence>
<dbReference type="GO" id="GO:0030148">
    <property type="term" value="P:sphingolipid biosynthetic process"/>
    <property type="evidence" value="ECO:0007669"/>
    <property type="project" value="TreeGrafter"/>
</dbReference>
<feature type="transmembrane region" description="Helical" evidence="10">
    <location>
        <begin position="167"/>
        <end position="188"/>
    </location>
</feature>
<dbReference type="InterPro" id="IPR002076">
    <property type="entry name" value="ELO_fam"/>
</dbReference>
<evidence type="ECO:0000256" key="7">
    <source>
        <dbReference type="ARBA" id="ARBA00023098"/>
    </source>
</evidence>
<keyword evidence="2 10" id="KW-0444">Lipid biosynthesis</keyword>
<evidence type="ECO:0000256" key="9">
    <source>
        <dbReference type="ARBA" id="ARBA00023160"/>
    </source>
</evidence>
<dbReference type="GO" id="GO:0019367">
    <property type="term" value="P:fatty acid elongation, saturated fatty acid"/>
    <property type="evidence" value="ECO:0007669"/>
    <property type="project" value="TreeGrafter"/>
</dbReference>
<dbReference type="EMBL" id="AAZO01007339">
    <property type="status" value="NOT_ANNOTATED_CDS"/>
    <property type="molecule type" value="Genomic_DNA"/>
</dbReference>
<sequence>MNYMEVTLPNYSYVFNFEQEFAHYETRRWMRENWTYGFYYVGVYMILIFGGQHYMQSRPKYNLRGVLSLWNTLLAGFSIMGACRTAPELLHTLKNYGLYHSVCVPSFIEQDKVSGFWSWMFVLSKLPELGDTIFIVLRKQPLIFLHWYHHITVLLYSWFSYTEYTSSARWFIVMNYCVHSVMYSYYALKSMGYRPYKSIQMIITTLQLIQMVVGCFINLWAYNFINSVPSSSSMESSGPYFCHISKLNIKLSVAMYFSYFVLFSRFFYKNYINKDYNVKEHHSNGYEQQQQQQTNKIKTSNKSVTRGGGVGVGGTPAGNAISSNAIENNYKAKYH</sequence>
<dbReference type="PROSITE" id="PS01188">
    <property type="entry name" value="ELO"/>
    <property type="match status" value="1"/>
</dbReference>
<reference evidence="12" key="1">
    <citation type="submission" date="2020-05" db="UniProtKB">
        <authorList>
            <consortium name="EnsemblMetazoa"/>
        </authorList>
    </citation>
    <scope>IDENTIFICATION</scope>
    <source>
        <strain evidence="12">USDA</strain>
    </source>
</reference>
<protein>
    <recommendedName>
        <fullName evidence="10">Elongation of very long chain fatty acids protein</fullName>
        <ecNumber evidence="10">2.3.1.199</ecNumber>
    </recommendedName>
    <alternativeName>
        <fullName evidence="10">Very-long-chain 3-oxoacyl-CoA synthase</fullName>
    </alternativeName>
</protein>
<evidence type="ECO:0000256" key="5">
    <source>
        <dbReference type="ARBA" id="ARBA00022832"/>
    </source>
</evidence>
<comment type="catalytic activity">
    <reaction evidence="10">
        <text>a very-long-chain acyl-CoA + malonyl-CoA + H(+) = a very-long-chain 3-oxoacyl-CoA + CO2 + CoA</text>
        <dbReference type="Rhea" id="RHEA:32727"/>
        <dbReference type="ChEBI" id="CHEBI:15378"/>
        <dbReference type="ChEBI" id="CHEBI:16526"/>
        <dbReference type="ChEBI" id="CHEBI:57287"/>
        <dbReference type="ChEBI" id="CHEBI:57384"/>
        <dbReference type="ChEBI" id="CHEBI:90725"/>
        <dbReference type="ChEBI" id="CHEBI:90736"/>
        <dbReference type="EC" id="2.3.1.199"/>
    </reaction>
</comment>
<feature type="transmembrane region" description="Helical" evidence="10">
    <location>
        <begin position="67"/>
        <end position="87"/>
    </location>
</feature>
<name>A0A1S4N1H7_PEDHC</name>
<keyword evidence="8 10" id="KW-0472">Membrane</keyword>
<organism evidence="12 13">
    <name type="scientific">Pediculus humanus subsp. corporis</name>
    <name type="common">Body louse</name>
    <dbReference type="NCBI Taxonomy" id="121224"/>
    <lineage>
        <taxon>Eukaryota</taxon>
        <taxon>Metazoa</taxon>
        <taxon>Ecdysozoa</taxon>
        <taxon>Arthropoda</taxon>
        <taxon>Hexapoda</taxon>
        <taxon>Insecta</taxon>
        <taxon>Pterygota</taxon>
        <taxon>Neoptera</taxon>
        <taxon>Paraneoptera</taxon>
        <taxon>Psocodea</taxon>
        <taxon>Troctomorpha</taxon>
        <taxon>Phthiraptera</taxon>
        <taxon>Anoplura</taxon>
        <taxon>Pediculidae</taxon>
        <taxon>Pediculus</taxon>
    </lineage>
</organism>
<comment type="subcellular location">
    <subcellularLocation>
        <location evidence="1">Membrane</location>
        <topology evidence="1">Multi-pass membrane protein</topology>
    </subcellularLocation>
</comment>
<evidence type="ECO:0000256" key="6">
    <source>
        <dbReference type="ARBA" id="ARBA00022989"/>
    </source>
</evidence>
<keyword evidence="5 10" id="KW-0276">Fatty acid metabolism</keyword>
<dbReference type="EC" id="2.3.1.199" evidence="10"/>
<dbReference type="EMBL" id="AAZO01007338">
    <property type="status" value="NOT_ANNOTATED_CDS"/>
    <property type="molecule type" value="Genomic_DNA"/>
</dbReference>
<evidence type="ECO:0000256" key="4">
    <source>
        <dbReference type="ARBA" id="ARBA00022692"/>
    </source>
</evidence>
<keyword evidence="9 10" id="KW-0275">Fatty acid biosynthesis</keyword>
<evidence type="ECO:0000256" key="8">
    <source>
        <dbReference type="ARBA" id="ARBA00023136"/>
    </source>
</evidence>
<dbReference type="Proteomes" id="UP000009046">
    <property type="component" value="Unassembled WGS sequence"/>
</dbReference>
<dbReference type="InParanoid" id="A0A1S4N1H7"/>
<feature type="transmembrane region" description="Helical" evidence="10">
    <location>
        <begin position="144"/>
        <end position="161"/>
    </location>
</feature>
<dbReference type="AlphaFoldDB" id="A0A1S4N1H7"/>
<dbReference type="PANTHER" id="PTHR11157:SF17">
    <property type="entry name" value="ELONGATION OF VERY LONG CHAIN FATTY ACIDS PROTEIN 6"/>
    <property type="match status" value="1"/>
</dbReference>
<keyword evidence="6 10" id="KW-1133">Transmembrane helix</keyword>